<evidence type="ECO:0000256" key="12">
    <source>
        <dbReference type="ARBA" id="ARBA00023136"/>
    </source>
</evidence>
<protein>
    <recommendedName>
        <fullName evidence="3">histidine kinase</fullName>
        <ecNumber evidence="3">2.7.13.3</ecNumber>
    </recommendedName>
</protein>
<keyword evidence="5" id="KW-0808">Transferase</keyword>
<dbReference type="InterPro" id="IPR036097">
    <property type="entry name" value="HisK_dim/P_sf"/>
</dbReference>
<evidence type="ECO:0000256" key="13">
    <source>
        <dbReference type="SAM" id="Phobius"/>
    </source>
</evidence>
<keyword evidence="4" id="KW-0597">Phosphoprotein</keyword>
<evidence type="ECO:0000259" key="15">
    <source>
        <dbReference type="PROSITE" id="PS50885"/>
    </source>
</evidence>
<dbReference type="InterPro" id="IPR013727">
    <property type="entry name" value="2CSK_N"/>
</dbReference>
<evidence type="ECO:0000256" key="10">
    <source>
        <dbReference type="ARBA" id="ARBA00022989"/>
    </source>
</evidence>
<reference evidence="16" key="1">
    <citation type="submission" date="2016-07" db="EMBL/GenBank/DDBJ databases">
        <title>New class B carbapenemase carried by novel plasmid in Pseudomonas putida enviromental strain in eastern Amazonia.</title>
        <authorList>
            <person name="Souza C.O."/>
            <person name="Lima K.V."/>
            <person name="Brasiliense D.M."/>
            <person name="Perez-Chaparro P.J."/>
            <person name="Mamizuka E.M."/>
            <person name="Lima M.O."/>
            <person name="Lima L.N."/>
            <person name="McCulloch J.A."/>
        </authorList>
    </citation>
    <scope>NUCLEOTIDE SEQUENCE [LARGE SCALE GENOMIC DNA]</scope>
    <source>
        <strain evidence="16">IEC33019</strain>
    </source>
</reference>
<dbReference type="AlphaFoldDB" id="A0A1B2F3T6"/>
<dbReference type="InterPro" id="IPR003661">
    <property type="entry name" value="HisK_dim/P_dom"/>
</dbReference>
<dbReference type="CDD" id="cd00082">
    <property type="entry name" value="HisKA"/>
    <property type="match status" value="1"/>
</dbReference>
<feature type="domain" description="HAMP" evidence="15">
    <location>
        <begin position="184"/>
        <end position="236"/>
    </location>
</feature>
<dbReference type="SUPFAM" id="SSF47384">
    <property type="entry name" value="Homodimeric domain of signal transducing histidine kinase"/>
    <property type="match status" value="1"/>
</dbReference>
<name>A0A1B2F3T6_PSEPU</name>
<dbReference type="Gene3D" id="1.10.287.130">
    <property type="match status" value="1"/>
</dbReference>
<dbReference type="Pfam" id="PF08521">
    <property type="entry name" value="2CSK_N"/>
    <property type="match status" value="1"/>
</dbReference>
<keyword evidence="11" id="KW-0902">Two-component regulatory system</keyword>
<dbReference type="GO" id="GO:0000155">
    <property type="term" value="F:phosphorelay sensor kinase activity"/>
    <property type="evidence" value="ECO:0007669"/>
    <property type="project" value="InterPro"/>
</dbReference>
<evidence type="ECO:0000256" key="9">
    <source>
        <dbReference type="ARBA" id="ARBA00022840"/>
    </source>
</evidence>
<dbReference type="RefSeq" id="WP_070090969.1">
    <property type="nucleotide sequence ID" value="NZ_CP016634.1"/>
</dbReference>
<dbReference type="PROSITE" id="PS50885">
    <property type="entry name" value="HAMP"/>
    <property type="match status" value="1"/>
</dbReference>
<gene>
    <name evidence="16" type="primary">qseC_1</name>
    <name evidence="16" type="ORF">IEC33019_1322</name>
</gene>
<comment type="catalytic activity">
    <reaction evidence="1">
        <text>ATP + protein L-histidine = ADP + protein N-phospho-L-histidine.</text>
        <dbReference type="EC" id="2.7.13.3"/>
    </reaction>
</comment>
<dbReference type="PANTHER" id="PTHR45436:SF14">
    <property type="entry name" value="SENSOR PROTEIN QSEC"/>
    <property type="match status" value="1"/>
</dbReference>
<dbReference type="PANTHER" id="PTHR45436">
    <property type="entry name" value="SENSOR HISTIDINE KINASE YKOH"/>
    <property type="match status" value="1"/>
</dbReference>
<dbReference type="InterPro" id="IPR004358">
    <property type="entry name" value="Sig_transdc_His_kin-like_C"/>
</dbReference>
<feature type="domain" description="Histidine kinase" evidence="14">
    <location>
        <begin position="244"/>
        <end position="455"/>
    </location>
</feature>
<dbReference type="SMART" id="SM00387">
    <property type="entry name" value="HATPase_c"/>
    <property type="match status" value="1"/>
</dbReference>
<dbReference type="PRINTS" id="PR00344">
    <property type="entry name" value="BCTRLSENSOR"/>
</dbReference>
<keyword evidence="7" id="KW-0547">Nucleotide-binding</keyword>
<dbReference type="Pfam" id="PF00512">
    <property type="entry name" value="HisKA"/>
    <property type="match status" value="1"/>
</dbReference>
<evidence type="ECO:0000256" key="5">
    <source>
        <dbReference type="ARBA" id="ARBA00022679"/>
    </source>
</evidence>
<dbReference type="InterPro" id="IPR003660">
    <property type="entry name" value="HAMP_dom"/>
</dbReference>
<evidence type="ECO:0000256" key="2">
    <source>
        <dbReference type="ARBA" id="ARBA00004141"/>
    </source>
</evidence>
<keyword evidence="12 13" id="KW-0472">Membrane</keyword>
<dbReference type="Pfam" id="PF02518">
    <property type="entry name" value="HATPase_c"/>
    <property type="match status" value="1"/>
</dbReference>
<dbReference type="GO" id="GO:0005886">
    <property type="term" value="C:plasma membrane"/>
    <property type="evidence" value="ECO:0007669"/>
    <property type="project" value="TreeGrafter"/>
</dbReference>
<accession>A0A1B2F3T6</accession>
<evidence type="ECO:0000256" key="1">
    <source>
        <dbReference type="ARBA" id="ARBA00000085"/>
    </source>
</evidence>
<dbReference type="InterPro" id="IPR050428">
    <property type="entry name" value="TCS_sensor_his_kinase"/>
</dbReference>
<evidence type="ECO:0000256" key="8">
    <source>
        <dbReference type="ARBA" id="ARBA00022777"/>
    </source>
</evidence>
<evidence type="ECO:0000256" key="6">
    <source>
        <dbReference type="ARBA" id="ARBA00022692"/>
    </source>
</evidence>
<dbReference type="InterPro" id="IPR003594">
    <property type="entry name" value="HATPase_dom"/>
</dbReference>
<evidence type="ECO:0000313" key="16">
    <source>
        <dbReference type="EMBL" id="ANY86890.1"/>
    </source>
</evidence>
<sequence>MSSLRRRTLWRVMLVLVLGSALLALYNYHDSRHEIAEVYDAHLAQNARLLQGVLSLPLHGQRREDLYQAFDTALGKAGRHRVGHPYESKLAFQVWSDDGVVMVNTPSAPTFVTRPSTPGFSDLVVDGRKWRSFVLPVPEQHWVIWVGERSDVRDDLVGRIVRHTLLPFLLGSLALALLVWLAIGRGLMPLQNMAQVIRARHAESLAPLQLVPLPGELEPMQAAINRLLAQIEQLLRREHRFIADAAHEMRTPLAILRLHAQNAQGATTEEERQKALGFLIAGVDRLGRVVNQLLTLARLEPRLAQRTRERVDLEALVTEHLAQLAPWILEQGQEPSLDIAPGDYHLATDAGALAIALQNLVTNAVNHSPPGGRIRVSLARVGEQVLLCVEDEGPGIDEADLERVFERFYTKDSSNGAGLGLSIVSMIAERLGGSVQLCNVAPHGLRATLRLEAGASQ</sequence>
<proteinExistence type="predicted"/>
<evidence type="ECO:0000256" key="7">
    <source>
        <dbReference type="ARBA" id="ARBA00022741"/>
    </source>
</evidence>
<dbReference type="CDD" id="cd00075">
    <property type="entry name" value="HATPase"/>
    <property type="match status" value="1"/>
</dbReference>
<dbReference type="PROSITE" id="PS50109">
    <property type="entry name" value="HIS_KIN"/>
    <property type="match status" value="1"/>
</dbReference>
<feature type="transmembrane region" description="Helical" evidence="13">
    <location>
        <begin position="165"/>
        <end position="183"/>
    </location>
</feature>
<evidence type="ECO:0000256" key="4">
    <source>
        <dbReference type="ARBA" id="ARBA00022553"/>
    </source>
</evidence>
<dbReference type="SUPFAM" id="SSF55874">
    <property type="entry name" value="ATPase domain of HSP90 chaperone/DNA topoisomerase II/histidine kinase"/>
    <property type="match status" value="1"/>
</dbReference>
<keyword evidence="10 13" id="KW-1133">Transmembrane helix</keyword>
<feature type="transmembrane region" description="Helical" evidence="13">
    <location>
        <begin position="12"/>
        <end position="29"/>
    </location>
</feature>
<dbReference type="EMBL" id="CP016634">
    <property type="protein sequence ID" value="ANY86890.1"/>
    <property type="molecule type" value="Genomic_DNA"/>
</dbReference>
<evidence type="ECO:0000256" key="3">
    <source>
        <dbReference type="ARBA" id="ARBA00012438"/>
    </source>
</evidence>
<dbReference type="InterPro" id="IPR036890">
    <property type="entry name" value="HATPase_C_sf"/>
</dbReference>
<comment type="subcellular location">
    <subcellularLocation>
        <location evidence="2">Membrane</location>
        <topology evidence="2">Multi-pass membrane protein</topology>
    </subcellularLocation>
</comment>
<dbReference type="GO" id="GO:0005524">
    <property type="term" value="F:ATP binding"/>
    <property type="evidence" value="ECO:0007669"/>
    <property type="project" value="UniProtKB-KW"/>
</dbReference>
<keyword evidence="8" id="KW-0418">Kinase</keyword>
<dbReference type="Gene3D" id="3.30.565.10">
    <property type="entry name" value="Histidine kinase-like ATPase, C-terminal domain"/>
    <property type="match status" value="1"/>
</dbReference>
<keyword evidence="9" id="KW-0067">ATP-binding</keyword>
<evidence type="ECO:0000259" key="14">
    <source>
        <dbReference type="PROSITE" id="PS50109"/>
    </source>
</evidence>
<dbReference type="EC" id="2.7.13.3" evidence="3"/>
<dbReference type="SMART" id="SM00388">
    <property type="entry name" value="HisKA"/>
    <property type="match status" value="1"/>
</dbReference>
<keyword evidence="6 13" id="KW-0812">Transmembrane</keyword>
<evidence type="ECO:0000256" key="11">
    <source>
        <dbReference type="ARBA" id="ARBA00023012"/>
    </source>
</evidence>
<dbReference type="InterPro" id="IPR005467">
    <property type="entry name" value="His_kinase_dom"/>
</dbReference>
<organism evidence="16">
    <name type="scientific">Pseudomonas putida</name>
    <name type="common">Arthrobacter siderocapsulatus</name>
    <dbReference type="NCBI Taxonomy" id="303"/>
    <lineage>
        <taxon>Bacteria</taxon>
        <taxon>Pseudomonadati</taxon>
        <taxon>Pseudomonadota</taxon>
        <taxon>Gammaproteobacteria</taxon>
        <taxon>Pseudomonadales</taxon>
        <taxon>Pseudomonadaceae</taxon>
        <taxon>Pseudomonas</taxon>
    </lineage>
</organism>